<keyword evidence="4" id="KW-0493">Microtubule</keyword>
<dbReference type="Gene3D" id="1.10.287.2620">
    <property type="match status" value="1"/>
</dbReference>
<feature type="region of interest" description="Disordered" evidence="12">
    <location>
        <begin position="1543"/>
        <end position="1603"/>
    </location>
</feature>
<keyword evidence="5" id="KW-0677">Repeat</keyword>
<feature type="domain" description="Dynein heavy chain tail" evidence="13">
    <location>
        <begin position="184"/>
        <end position="390"/>
    </location>
</feature>
<feature type="compositionally biased region" description="Basic and acidic residues" evidence="12">
    <location>
        <begin position="1543"/>
        <end position="1553"/>
    </location>
</feature>
<dbReference type="PANTHER" id="PTHR46961">
    <property type="entry name" value="DYNEIN HEAVY CHAIN 1, AXONEMAL-LIKE PROTEIN"/>
    <property type="match status" value="1"/>
</dbReference>
<feature type="compositionally biased region" description="Polar residues" evidence="12">
    <location>
        <begin position="1580"/>
        <end position="1596"/>
    </location>
</feature>
<accession>A0AA88YMD8</accession>
<dbReference type="PANTHER" id="PTHR46961:SF21">
    <property type="entry name" value="LOW QUALITY PROTEIN: DYNEIN BETA CHAIN, FLAGELLAR OUTER ARM-LIKE"/>
    <property type="match status" value="1"/>
</dbReference>
<name>A0AA88YMD8_PINIB</name>
<comment type="similarity">
    <text evidence="2">Belongs to the dynein heavy chain family.</text>
</comment>
<feature type="compositionally biased region" description="Low complexity" evidence="12">
    <location>
        <begin position="1098"/>
        <end position="1107"/>
    </location>
</feature>
<feature type="compositionally biased region" description="Low complexity" evidence="12">
    <location>
        <begin position="1559"/>
        <end position="1569"/>
    </location>
</feature>
<keyword evidence="16" id="KW-1185">Reference proteome</keyword>
<comment type="subcellular location">
    <subcellularLocation>
        <location evidence="1">Cytoplasm</location>
        <location evidence="1">Cytoskeleton</location>
    </subcellularLocation>
</comment>
<feature type="region of interest" description="Disordered" evidence="12">
    <location>
        <begin position="1084"/>
        <end position="1107"/>
    </location>
</feature>
<keyword evidence="6" id="KW-0547">Nucleotide-binding</keyword>
<dbReference type="InterPro" id="IPR013602">
    <property type="entry name" value="Dynein_heavy_linker"/>
</dbReference>
<evidence type="ECO:0000256" key="3">
    <source>
        <dbReference type="ARBA" id="ARBA00022490"/>
    </source>
</evidence>
<dbReference type="EMBL" id="VSWD01000001">
    <property type="protein sequence ID" value="KAK3108628.1"/>
    <property type="molecule type" value="Genomic_DNA"/>
</dbReference>
<feature type="domain" description="Dynein heavy chain tail" evidence="13">
    <location>
        <begin position="445"/>
        <end position="816"/>
    </location>
</feature>
<dbReference type="GO" id="GO:0007018">
    <property type="term" value="P:microtubule-based movement"/>
    <property type="evidence" value="ECO:0007669"/>
    <property type="project" value="InterPro"/>
</dbReference>
<gene>
    <name evidence="15" type="ORF">FSP39_012035</name>
</gene>
<evidence type="ECO:0000256" key="9">
    <source>
        <dbReference type="ARBA" id="ARBA00023054"/>
    </source>
</evidence>
<evidence type="ECO:0000256" key="7">
    <source>
        <dbReference type="ARBA" id="ARBA00022840"/>
    </source>
</evidence>
<evidence type="ECO:0000313" key="16">
    <source>
        <dbReference type="Proteomes" id="UP001186944"/>
    </source>
</evidence>
<keyword evidence="3" id="KW-0963">Cytoplasm</keyword>
<evidence type="ECO:0000256" key="6">
    <source>
        <dbReference type="ARBA" id="ARBA00022741"/>
    </source>
</evidence>
<keyword evidence="8" id="KW-0243">Dynein</keyword>
<dbReference type="GO" id="GO:0005874">
    <property type="term" value="C:microtubule"/>
    <property type="evidence" value="ECO:0007669"/>
    <property type="project" value="UniProtKB-KW"/>
</dbReference>
<keyword evidence="7" id="KW-0067">ATP-binding</keyword>
<comment type="caution">
    <text evidence="15">The sequence shown here is derived from an EMBL/GenBank/DDBJ whole genome shotgun (WGS) entry which is preliminary data.</text>
</comment>
<organism evidence="15 16">
    <name type="scientific">Pinctada imbricata</name>
    <name type="common">Atlantic pearl-oyster</name>
    <name type="synonym">Pinctada martensii</name>
    <dbReference type="NCBI Taxonomy" id="66713"/>
    <lineage>
        <taxon>Eukaryota</taxon>
        <taxon>Metazoa</taxon>
        <taxon>Spiralia</taxon>
        <taxon>Lophotrochozoa</taxon>
        <taxon>Mollusca</taxon>
        <taxon>Bivalvia</taxon>
        <taxon>Autobranchia</taxon>
        <taxon>Pteriomorphia</taxon>
        <taxon>Pterioida</taxon>
        <taxon>Pterioidea</taxon>
        <taxon>Pteriidae</taxon>
        <taxon>Pinctada</taxon>
    </lineage>
</organism>
<evidence type="ECO:0000256" key="12">
    <source>
        <dbReference type="SAM" id="MobiDB-lite"/>
    </source>
</evidence>
<evidence type="ECO:0000256" key="2">
    <source>
        <dbReference type="ARBA" id="ARBA00008887"/>
    </source>
</evidence>
<evidence type="ECO:0000256" key="4">
    <source>
        <dbReference type="ARBA" id="ARBA00022701"/>
    </source>
</evidence>
<dbReference type="InterPro" id="IPR042222">
    <property type="entry name" value="Dynein_2_N"/>
</dbReference>
<evidence type="ECO:0000313" key="15">
    <source>
        <dbReference type="EMBL" id="KAK3108628.1"/>
    </source>
</evidence>
<keyword evidence="11" id="KW-0206">Cytoskeleton</keyword>
<protein>
    <recommendedName>
        <fullName evidence="17">Dynein heavy chain</fullName>
    </recommendedName>
</protein>
<evidence type="ECO:0000256" key="5">
    <source>
        <dbReference type="ARBA" id="ARBA00022737"/>
    </source>
</evidence>
<dbReference type="Pfam" id="PF08385">
    <property type="entry name" value="DHC_N1"/>
    <property type="match status" value="2"/>
</dbReference>
<evidence type="ECO:0000256" key="10">
    <source>
        <dbReference type="ARBA" id="ARBA00023175"/>
    </source>
</evidence>
<feature type="domain" description="Dynein heavy chain linker" evidence="14">
    <location>
        <begin position="1375"/>
        <end position="1542"/>
    </location>
</feature>
<evidence type="ECO:0000256" key="11">
    <source>
        <dbReference type="ARBA" id="ARBA00023212"/>
    </source>
</evidence>
<dbReference type="GO" id="GO:0045505">
    <property type="term" value="F:dynein intermediate chain binding"/>
    <property type="evidence" value="ECO:0007669"/>
    <property type="project" value="InterPro"/>
</dbReference>
<evidence type="ECO:0000256" key="1">
    <source>
        <dbReference type="ARBA" id="ARBA00004245"/>
    </source>
</evidence>
<evidence type="ECO:0000256" key="8">
    <source>
        <dbReference type="ARBA" id="ARBA00023017"/>
    </source>
</evidence>
<dbReference type="FunFam" id="1.10.287.2620:FF:000001">
    <property type="entry name" value="Cytoplasmic dynein heavy chain 1"/>
    <property type="match status" value="1"/>
</dbReference>
<dbReference type="GO" id="GO:0005524">
    <property type="term" value="F:ATP binding"/>
    <property type="evidence" value="ECO:0007669"/>
    <property type="project" value="UniProtKB-KW"/>
</dbReference>
<keyword evidence="10" id="KW-0505">Motor protein</keyword>
<dbReference type="GO" id="GO:0030286">
    <property type="term" value="C:dynein complex"/>
    <property type="evidence" value="ECO:0007669"/>
    <property type="project" value="UniProtKB-KW"/>
</dbReference>
<sequence length="1787" mass="205878">MTTSQTMDERLKWLETRISSSLRPRNEELKNMFLNDENRLAFYEFINNEDIRRLFVYMRPPRQIIASLQPPHDLKYKSTFFLKCNAGTKLTKENIANEVFYVDSTNIPLEHLELLVREVYLPLLCTNQGKIATGGDKVMDVLHRLMSSVEVSQGHVEGRIILSLPSIEVLAEAAATPARRGAVLHVLETTVLAWVKQIKGVLKHDPIADLFHHYGPEPGPLDEIRMWERQLGRLHSILRQLESPVAKDILQNLEQAQSQYASSFNHVRKDVNKAVAETNRTLRFLSTMQWLFEELNSTLDPLQMLKLFKPLMQVLFLVWQHSVYYHQLDKFHNLLRLLSNEVVHRAIALVGEDILREPLESYSKLKEALRVCAAFRGTYLDFKDKADDQNAQNIAENAERLASRPQGTLFLTKMYGPHAYTPRYGLRHTDGHSSDSSLSEDELWTDSPWPPRNAPCFDLLNSFMERCNDVLELVETTRHFRLLADAAEIGGAGSMSLDALVKEIHIKYTQAMKDFFAVVENVLSIDGTQNFERAFFRFRTIVKQLERRLAEILRLSFNQCPTVDSQLRLLEVFEGVSGRELVQVYLKDKDGQLVEAFSEELHDVRSIFDEFSISPPLHANMPPVVSRLMWVRALMERIKRPMEKLKRVSPHSLEGDQGWQMRDHYNECMKVLEDYESKTTRDWQNNITSELRMKLKQPLLIAEEYDEEVEARPQVVHANLDPQLLLLLKEIHYICSEPFDVKLPSSAKELLRNTNSFELRTTATRLDTIVSKYNTIMRSITEFEKPLFERKLAKIDILFEQGLQHYTWTMKESADFIEQAMSLVCVDVHQALDTVQTNCHEIAEITISWSLGTLDVFMSRDPDRSYSMEELLGMQQHLTDDHEGVVIPSGNKIHSLVSSSFEAVQISQASPAWQDYIDYIDAIVLDGLKQATLTSLKSMLNNLVQANMAEDDSIMPILTIRLELIDNRVSFRPPLDQATSVISVQELVHQWLEGFLARGKLVKMLGPKGTYQDYIGADEEVKQLLGDINKLVHENGEECKKMIDIFSDYSFLWLQDVNQTFQEFLRGKLSPNPLRSPHRTFAGTIRQQAGQKSRTESRASSTSSLNSAGLMGTAERTFLTPKNVQEEVSSNIPTLDEFDAEIDIYKTARDEIYSLEDFHNVGWLRVDLEPIKQVLTTYAAKWMWTYTKYLSDQVSDMLEKHDQFLKRIEPEIEGITGEERDTASFMKMMRLFNEVSAQQAEMDGKFTAMHRTVLLLKKYGQTLPDKTQGLFNAAPGRWNNLKTKVSLAKQRLGPRIQEESVSITRDLEAFGERVMSLAKELENSDVYQRECNIGDAWVIIDGFSKRLTILENEAQDLIELQGLLEASVVRFEILPQCRHELNNLKQVWETVRVIDEQQSEWKRHRWQKMNTKFLREETNKQLDIVRALPEDIFTWDVYMGLHESITTIQACLPLIDDLSNPAMRTRHWKKLVQVTQGSLSIDSDSLKRMTLGELLSLGLQKHVDDVRAQVQRAVKDLSIEQSLKTYDEVWLSKIFELRPHTRVKTDSADDPAYKDVAPSESEGSQSQQQGQGGQKPAVPSRSQARTSSRISNQSSHSKNKRSSIASLPASLLNLGEDTGQIMLLTTTDPIFIELEQHQVSLQAMHSNSLAGSFMDDVVKWQKRLQTIEAVLRTWLDVQELWIELEEVYSGLDVRTSLSHDYHRFSVLNRDFRLLMRATEKNPNVLQRCTRKNILSIVDHMKHGLEQCRKSLLNHLERRRQIFPRFYFLSMEDVLHIVCNGKYLYFYI</sequence>
<feature type="domain" description="Dynein heavy chain linker" evidence="14">
    <location>
        <begin position="1616"/>
        <end position="1781"/>
    </location>
</feature>
<proteinExistence type="inferred from homology"/>
<evidence type="ECO:0000259" key="14">
    <source>
        <dbReference type="Pfam" id="PF08393"/>
    </source>
</evidence>
<dbReference type="Pfam" id="PF08393">
    <property type="entry name" value="DHC_N2"/>
    <property type="match status" value="2"/>
</dbReference>
<evidence type="ECO:0008006" key="17">
    <source>
        <dbReference type="Google" id="ProtNLM"/>
    </source>
</evidence>
<dbReference type="Proteomes" id="UP001186944">
    <property type="component" value="Unassembled WGS sequence"/>
</dbReference>
<dbReference type="Gene3D" id="1.20.140.100">
    <property type="entry name" value="Dynein heavy chain, N-terminal domain 2"/>
    <property type="match status" value="1"/>
</dbReference>
<reference evidence="15" key="1">
    <citation type="submission" date="2019-08" db="EMBL/GenBank/DDBJ databases">
        <title>The improved chromosome-level genome for the pearl oyster Pinctada fucata martensii using PacBio sequencing and Hi-C.</title>
        <authorList>
            <person name="Zheng Z."/>
        </authorList>
    </citation>
    <scope>NUCLEOTIDE SEQUENCE</scope>
    <source>
        <strain evidence="15">ZZ-2019</strain>
        <tissue evidence="15">Adductor muscle</tissue>
    </source>
</reference>
<dbReference type="InterPro" id="IPR013594">
    <property type="entry name" value="Dynein_heavy_tail"/>
</dbReference>
<dbReference type="InterPro" id="IPR026983">
    <property type="entry name" value="DHC"/>
</dbReference>
<keyword evidence="9" id="KW-0175">Coiled coil</keyword>
<evidence type="ECO:0000259" key="13">
    <source>
        <dbReference type="Pfam" id="PF08385"/>
    </source>
</evidence>
<dbReference type="GO" id="GO:0051959">
    <property type="term" value="F:dynein light intermediate chain binding"/>
    <property type="evidence" value="ECO:0007669"/>
    <property type="project" value="InterPro"/>
</dbReference>